<gene>
    <name evidence="3" type="ORF">SAMN04488597_11854</name>
</gene>
<keyword evidence="3" id="KW-0378">Hydrolase</keyword>
<evidence type="ECO:0000313" key="3">
    <source>
        <dbReference type="EMBL" id="SDC92567.1"/>
    </source>
</evidence>
<evidence type="ECO:0000256" key="1">
    <source>
        <dbReference type="PIRSR" id="PIRSR620023-1"/>
    </source>
</evidence>
<name>A0A1G6QLL7_9FIRM</name>
<dbReference type="Gene3D" id="3.40.50.11190">
    <property type="match status" value="1"/>
</dbReference>
<dbReference type="GO" id="GO:0016757">
    <property type="term" value="F:glycosyltransferase activity"/>
    <property type="evidence" value="ECO:0007669"/>
    <property type="project" value="TreeGrafter"/>
</dbReference>
<dbReference type="Gene3D" id="3.40.50.2000">
    <property type="entry name" value="Glycogen Phosphorylase B"/>
    <property type="match status" value="1"/>
</dbReference>
<sequence length="337" mass="38448">MSVAALRVDGGKDIGMGHIMRSMALANDLKKEKEVERVFYITKNDLSAVNKLKENDFEVITIEKDLSYDDEIKKVKEIIKKEKVNKLITDSYDIDQNYLIEVRKFVDRLITIHDFAPFAFPSDVVINGNVYAEDLDYQSYYGDTEFRLGTDYLLLREEFKNLPEIEVRDKVHNILITVGGYDTRNLTPKIIKALNSIDFDEIDDQYIDNENLHIDIVIGPSFDNIDQIVTEVEKSSLDISLNFNVKKMSKLMIKSEIAISSGGSTLYELAATKTPALVMLQAENQIRVAEKLDGKSVVNLGYEENITNISEGIIGLMRNKNDYINDFINSKKMNFNI</sequence>
<dbReference type="InterPro" id="IPR020023">
    <property type="entry name" value="PseG"/>
</dbReference>
<evidence type="ECO:0000256" key="2">
    <source>
        <dbReference type="PIRSR" id="PIRSR620023-2"/>
    </source>
</evidence>
<feature type="binding site" evidence="2">
    <location>
        <position position="268"/>
    </location>
    <ligand>
        <name>substrate</name>
    </ligand>
</feature>
<dbReference type="PANTHER" id="PTHR21015">
    <property type="entry name" value="UDP-N-ACETYLGLUCOSAMINE--N-ACETYLMURAMYL-(PENTAPEPTIDE) PYROPHOSPHORYL-UNDECAPRENOL N-ACETYLGLUCOSAMINE TRANSFERASE 1"/>
    <property type="match status" value="1"/>
</dbReference>
<dbReference type="PANTHER" id="PTHR21015:SF22">
    <property type="entry name" value="GLYCOSYLTRANSFERASE"/>
    <property type="match status" value="1"/>
</dbReference>
<dbReference type="GO" id="GO:0016787">
    <property type="term" value="F:hydrolase activity"/>
    <property type="evidence" value="ECO:0007669"/>
    <property type="project" value="UniProtKB-KW"/>
</dbReference>
<dbReference type="RefSeq" id="WP_149796852.1">
    <property type="nucleotide sequence ID" value="NZ_FMYT01000018.1"/>
</dbReference>
<protein>
    <submittedName>
        <fullName evidence="3">UDP-2,4-diacetamido-2,4,6-trideoxy-beta-L-altropyranose hydrolase</fullName>
    </submittedName>
</protein>
<organism evidence="3 4">
    <name type="scientific">Halanaerobium congolense</name>
    <dbReference type="NCBI Taxonomy" id="54121"/>
    <lineage>
        <taxon>Bacteria</taxon>
        <taxon>Bacillati</taxon>
        <taxon>Bacillota</taxon>
        <taxon>Clostridia</taxon>
        <taxon>Halanaerobiales</taxon>
        <taxon>Halanaerobiaceae</taxon>
        <taxon>Halanaerobium</taxon>
    </lineage>
</organism>
<evidence type="ECO:0000313" key="4">
    <source>
        <dbReference type="Proteomes" id="UP000324896"/>
    </source>
</evidence>
<dbReference type="NCBIfam" id="TIGR03590">
    <property type="entry name" value="PseG"/>
    <property type="match status" value="1"/>
</dbReference>
<proteinExistence type="predicted"/>
<reference evidence="3 4" key="1">
    <citation type="submission" date="2016-10" db="EMBL/GenBank/DDBJ databases">
        <authorList>
            <person name="Varghese N."/>
            <person name="Submissions S."/>
        </authorList>
    </citation>
    <scope>NUCLEOTIDE SEQUENCE [LARGE SCALE GENOMIC DNA]</scope>
    <source>
        <strain evidence="3 4">WG10</strain>
    </source>
</reference>
<accession>A0A1G6QLL7</accession>
<dbReference type="AlphaFoldDB" id="A0A1G6QLL7"/>
<dbReference type="Proteomes" id="UP000324896">
    <property type="component" value="Unassembled WGS sequence"/>
</dbReference>
<feature type="active site" description="Proton acceptor" evidence="1">
    <location>
        <position position="18"/>
    </location>
</feature>
<dbReference type="EMBL" id="FMYT01000018">
    <property type="protein sequence ID" value="SDC92567.1"/>
    <property type="molecule type" value="Genomic_DNA"/>
</dbReference>
<feature type="binding site" evidence="2">
    <location>
        <position position="156"/>
    </location>
    <ligand>
        <name>substrate</name>
    </ligand>
</feature>